<dbReference type="Proteomes" id="UP000219743">
    <property type="component" value="Unassembled WGS sequence"/>
</dbReference>
<name>A0A9X6VKR2_BACCE</name>
<dbReference type="InterPro" id="IPR038766">
    <property type="entry name" value="Membrane_comp_ABC_pdt"/>
</dbReference>
<feature type="transmembrane region" description="Helical" evidence="6">
    <location>
        <begin position="474"/>
        <end position="494"/>
    </location>
</feature>
<dbReference type="PANTHER" id="PTHR30287:SF2">
    <property type="entry name" value="BLL1001 PROTEIN"/>
    <property type="match status" value="1"/>
</dbReference>
<feature type="transmembrane region" description="Helical" evidence="6">
    <location>
        <begin position="20"/>
        <end position="40"/>
    </location>
</feature>
<evidence type="ECO:0000313" key="9">
    <source>
        <dbReference type="EMBL" id="PFD21397.1"/>
    </source>
</evidence>
<evidence type="ECO:0000256" key="1">
    <source>
        <dbReference type="ARBA" id="ARBA00004651"/>
    </source>
</evidence>
<dbReference type="Pfam" id="PF02687">
    <property type="entry name" value="FtsX"/>
    <property type="match status" value="2"/>
</dbReference>
<gene>
    <name evidence="9" type="ORF">CN263_15455</name>
</gene>
<dbReference type="InterPro" id="IPR003838">
    <property type="entry name" value="ABC3_permease_C"/>
</dbReference>
<feature type="transmembrane region" description="Helical" evidence="6">
    <location>
        <begin position="395"/>
        <end position="412"/>
    </location>
</feature>
<dbReference type="EMBL" id="NTRC01000010">
    <property type="protein sequence ID" value="PFD21397.1"/>
    <property type="molecule type" value="Genomic_DNA"/>
</dbReference>
<comment type="subcellular location">
    <subcellularLocation>
        <location evidence="1">Cell membrane</location>
        <topology evidence="1">Multi-pass membrane protein</topology>
    </subcellularLocation>
</comment>
<evidence type="ECO:0000259" key="8">
    <source>
        <dbReference type="Pfam" id="PF12704"/>
    </source>
</evidence>
<feature type="domain" description="MacB-like periplasmic core" evidence="8">
    <location>
        <begin position="24"/>
        <end position="222"/>
    </location>
</feature>
<dbReference type="InterPro" id="IPR025857">
    <property type="entry name" value="MacB_PCD"/>
</dbReference>
<feature type="transmembrane region" description="Helical" evidence="6">
    <location>
        <begin position="245"/>
        <end position="272"/>
    </location>
</feature>
<evidence type="ECO:0000256" key="5">
    <source>
        <dbReference type="ARBA" id="ARBA00023136"/>
    </source>
</evidence>
<evidence type="ECO:0000256" key="2">
    <source>
        <dbReference type="ARBA" id="ARBA00022475"/>
    </source>
</evidence>
<feature type="transmembrane region" description="Helical" evidence="6">
    <location>
        <begin position="418"/>
        <end position="444"/>
    </location>
</feature>
<dbReference type="GO" id="GO:0005886">
    <property type="term" value="C:plasma membrane"/>
    <property type="evidence" value="ECO:0007669"/>
    <property type="project" value="UniProtKB-SubCell"/>
</dbReference>
<dbReference type="PANTHER" id="PTHR30287">
    <property type="entry name" value="MEMBRANE COMPONENT OF PREDICTED ABC SUPERFAMILY METABOLITE UPTAKE TRANSPORTER"/>
    <property type="match status" value="1"/>
</dbReference>
<feature type="transmembrane region" description="Helical" evidence="6">
    <location>
        <begin position="293"/>
        <end position="321"/>
    </location>
</feature>
<comment type="caution">
    <text evidence="9">The sequence shown here is derived from an EMBL/GenBank/DDBJ whole genome shotgun (WGS) entry which is preliminary data.</text>
</comment>
<sequence length="831" mass="94079">MIKSVRGLSLRFFKTNKFTAISSIVSVMLAVSLIITMVVFSSHAKQSVINEVKNVYGDMDLSVGYNPDQNKLMDKSLLQNIKEQKNIEYISKVLVNHLQVNKLNTAIYTVGVQNDSLSKSRYHFSKNLSNEEVTLNHGLAETLQVNVGEKIEIENKSYVVKEVLSDIEAGGSAPAPDILILSKGAVKQHVYEKTGKHNEATYVLIKAKADADVLALSNQIHKIDQELRIDIAEEDEFLKSNLASLHIFIVILSVLILIITSLLLMSNFEVFLYKYKSQFAIMRSMGATTKQMFTVIFIQCSVINFFGGIFGLLLAVISNRFLQSWLEHLFAFQINSMSFDYKLAIVTVICSIFFIELFMLYPSYRSTKILPVKLMRENEESDFSNNKTRSIMGKFLLISSIFLTTLGGFLANTGDTQAIVILIGSIFLVLGVYVLFPIYLSWILKLCLPMMKKIFGRNTFVAIKNVIPQVRKNTFVILMISTMMVIVVFGSTIFKTMQKNNERYLKREFPTHIVVENRLTNDSTITLPHIQNIFKEISSVKGASTISTNSLAELKQGENYITFDYNLGDLKEMEKQGLLSEVPANLENSIIVTKELAERYKLHVGEIVQLGLFSEQEQKVRPTSKVEIGLIVNELPNSPSVLMDWSNVTYKQDYTVFERAFISSNNERETLEQLKKVKGQYPQLKISSYTQSLKQSNLMFQQRWSIFIVVIVVILFSVTLGVCNTLINNIQSKRKEFAILRAIKVKKKGIVQIILTQVNLYVLIGIVLGAVIGTLLTYMVSIIDRTPLFFDFKLIVTVIAGMFGIVLIIFIPFANRIGKRDIVEELNKDNK</sequence>
<feature type="transmembrane region" description="Helical" evidence="6">
    <location>
        <begin position="704"/>
        <end position="727"/>
    </location>
</feature>
<accession>A0A9X6VKR2</accession>
<dbReference type="AlphaFoldDB" id="A0A9X6VKR2"/>
<evidence type="ECO:0000256" key="3">
    <source>
        <dbReference type="ARBA" id="ARBA00022692"/>
    </source>
</evidence>
<protein>
    <submittedName>
        <fullName evidence="9">ABC transporter</fullName>
    </submittedName>
</protein>
<feature type="domain" description="ABC3 transporter permease C-terminal" evidence="7">
    <location>
        <begin position="708"/>
        <end position="821"/>
    </location>
</feature>
<dbReference type="Pfam" id="PF12704">
    <property type="entry name" value="MacB_PCD"/>
    <property type="match status" value="1"/>
</dbReference>
<reference evidence="9 10" key="1">
    <citation type="submission" date="2017-09" db="EMBL/GenBank/DDBJ databases">
        <title>Large-scale bioinformatics analysis of Bacillus genomes uncovers conserved roles of natural products in bacterial physiology.</title>
        <authorList>
            <consortium name="Agbiome Team Llc"/>
            <person name="Bleich R.M."/>
            <person name="Kirk G.J."/>
            <person name="Santa Maria K.C."/>
            <person name="Allen S.E."/>
            <person name="Farag S."/>
            <person name="Shank E.A."/>
            <person name="Bowers A."/>
        </authorList>
    </citation>
    <scope>NUCLEOTIDE SEQUENCE [LARGE SCALE GENOMIC DNA]</scope>
    <source>
        <strain evidence="9 10">AFS024404</strain>
    </source>
</reference>
<keyword evidence="4 6" id="KW-1133">Transmembrane helix</keyword>
<feature type="transmembrane region" description="Helical" evidence="6">
    <location>
        <begin position="758"/>
        <end position="780"/>
    </location>
</feature>
<keyword evidence="5 6" id="KW-0472">Membrane</keyword>
<keyword evidence="2" id="KW-1003">Cell membrane</keyword>
<feature type="domain" description="ABC3 transporter permease C-terminal" evidence="7">
    <location>
        <begin position="251"/>
        <end position="369"/>
    </location>
</feature>
<feature type="transmembrane region" description="Helical" evidence="6">
    <location>
        <begin position="792"/>
        <end position="814"/>
    </location>
</feature>
<proteinExistence type="predicted"/>
<dbReference type="RefSeq" id="WP_098273831.1">
    <property type="nucleotide sequence ID" value="NZ_NTRC01000010.1"/>
</dbReference>
<feature type="transmembrane region" description="Helical" evidence="6">
    <location>
        <begin position="341"/>
        <end position="361"/>
    </location>
</feature>
<evidence type="ECO:0000313" key="10">
    <source>
        <dbReference type="Proteomes" id="UP000219743"/>
    </source>
</evidence>
<keyword evidence="3 6" id="KW-0812">Transmembrane</keyword>
<organism evidence="9 10">
    <name type="scientific">Bacillus cereus</name>
    <dbReference type="NCBI Taxonomy" id="1396"/>
    <lineage>
        <taxon>Bacteria</taxon>
        <taxon>Bacillati</taxon>
        <taxon>Bacillota</taxon>
        <taxon>Bacilli</taxon>
        <taxon>Bacillales</taxon>
        <taxon>Bacillaceae</taxon>
        <taxon>Bacillus</taxon>
        <taxon>Bacillus cereus group</taxon>
    </lineage>
</organism>
<evidence type="ECO:0000259" key="7">
    <source>
        <dbReference type="Pfam" id="PF02687"/>
    </source>
</evidence>
<evidence type="ECO:0000256" key="6">
    <source>
        <dbReference type="SAM" id="Phobius"/>
    </source>
</evidence>
<evidence type="ECO:0000256" key="4">
    <source>
        <dbReference type="ARBA" id="ARBA00022989"/>
    </source>
</evidence>